<sequence>MEGTTKHKAVRTDNRNRIYLYITLAVLLLAVVFLLVKLLMGNREINAHLLRNEIFLNENLVYTDNTPGASEWKWEFGDGSKSKEQSGYYRFVESGTYLVRLTVDNKLQQQFAVVVKDTVPLPLTDSIRISGPTAGVTGMQLRLEAEGDANIFEWSFGETGRVDAKGRNAYYTYRSPGRYTVALQTDKSPVPVYTVLSITEPLTDIGLVDPNAGGQALNDDFKTRLQAIANGANFNTHYYYLVRKYLCNGEKTTAQASDETGKKNTDFYSYCIGLTFSKNVVIDEVGLTLAPSKCVSLVQVKQHRRQ</sequence>
<gene>
    <name evidence="3" type="ORF">EG028_03085</name>
</gene>
<feature type="domain" description="PKD" evidence="2">
    <location>
        <begin position="66"/>
        <end position="105"/>
    </location>
</feature>
<dbReference type="InterPro" id="IPR035986">
    <property type="entry name" value="PKD_dom_sf"/>
</dbReference>
<dbReference type="PROSITE" id="PS50093">
    <property type="entry name" value="PKD"/>
    <property type="match status" value="2"/>
</dbReference>
<dbReference type="SMART" id="SM00089">
    <property type="entry name" value="PKD"/>
    <property type="match status" value="1"/>
</dbReference>
<feature type="domain" description="PKD" evidence="2">
    <location>
        <begin position="144"/>
        <end position="183"/>
    </location>
</feature>
<keyword evidence="1" id="KW-0812">Transmembrane</keyword>
<evidence type="ECO:0000313" key="4">
    <source>
        <dbReference type="Proteomes" id="UP000279089"/>
    </source>
</evidence>
<proteinExistence type="predicted"/>
<keyword evidence="1" id="KW-1133">Transmembrane helix</keyword>
<dbReference type="Proteomes" id="UP000279089">
    <property type="component" value="Unassembled WGS sequence"/>
</dbReference>
<dbReference type="Gene3D" id="2.60.40.10">
    <property type="entry name" value="Immunoglobulins"/>
    <property type="match status" value="2"/>
</dbReference>
<dbReference type="RefSeq" id="WP_120514564.1">
    <property type="nucleotide sequence ID" value="NZ_QXZY01000001.1"/>
</dbReference>
<feature type="transmembrane region" description="Helical" evidence="1">
    <location>
        <begin position="18"/>
        <end position="40"/>
    </location>
</feature>
<organism evidence="3 4">
    <name type="scientific">Chitinophaga barathri</name>
    <dbReference type="NCBI Taxonomy" id="1647451"/>
    <lineage>
        <taxon>Bacteria</taxon>
        <taxon>Pseudomonadati</taxon>
        <taxon>Bacteroidota</taxon>
        <taxon>Chitinophagia</taxon>
        <taxon>Chitinophagales</taxon>
        <taxon>Chitinophagaceae</taxon>
        <taxon>Chitinophaga</taxon>
    </lineage>
</organism>
<dbReference type="InterPro" id="IPR000601">
    <property type="entry name" value="PKD_dom"/>
</dbReference>
<evidence type="ECO:0000259" key="2">
    <source>
        <dbReference type="PROSITE" id="PS50093"/>
    </source>
</evidence>
<keyword evidence="1" id="KW-0472">Membrane</keyword>
<dbReference type="InterPro" id="IPR022409">
    <property type="entry name" value="PKD/Chitinase_dom"/>
</dbReference>
<comment type="caution">
    <text evidence="3">The sequence shown here is derived from an EMBL/GenBank/DDBJ whole genome shotgun (WGS) entry which is preliminary data.</text>
</comment>
<dbReference type="AlphaFoldDB" id="A0A3N4MMK8"/>
<dbReference type="InterPro" id="IPR013783">
    <property type="entry name" value="Ig-like_fold"/>
</dbReference>
<evidence type="ECO:0000313" key="3">
    <source>
        <dbReference type="EMBL" id="RPD43296.1"/>
    </source>
</evidence>
<protein>
    <submittedName>
        <fullName evidence="3">PKD domain-containing protein</fullName>
    </submittedName>
</protein>
<dbReference type="OrthoDB" id="1491323at2"/>
<dbReference type="EMBL" id="RMBX01000001">
    <property type="protein sequence ID" value="RPD43296.1"/>
    <property type="molecule type" value="Genomic_DNA"/>
</dbReference>
<reference evidence="4" key="1">
    <citation type="submission" date="2018-11" db="EMBL/GenBank/DDBJ databases">
        <title>Chitinophaga lutea sp.nov., isolate from arsenic contaminated soil.</title>
        <authorList>
            <person name="Zong Y."/>
        </authorList>
    </citation>
    <scope>NUCLEOTIDE SEQUENCE [LARGE SCALE GENOMIC DNA]</scope>
    <source>
        <strain evidence="4">YLT18</strain>
    </source>
</reference>
<keyword evidence="4" id="KW-1185">Reference proteome</keyword>
<accession>A0A3N4MMK8</accession>
<evidence type="ECO:0000256" key="1">
    <source>
        <dbReference type="SAM" id="Phobius"/>
    </source>
</evidence>
<dbReference type="CDD" id="cd00146">
    <property type="entry name" value="PKD"/>
    <property type="match status" value="2"/>
</dbReference>
<dbReference type="SUPFAM" id="SSF49299">
    <property type="entry name" value="PKD domain"/>
    <property type="match status" value="2"/>
</dbReference>
<dbReference type="Pfam" id="PF18911">
    <property type="entry name" value="PKD_4"/>
    <property type="match status" value="1"/>
</dbReference>
<name>A0A3N4MMK8_9BACT</name>